<keyword evidence="5" id="KW-1185">Reference proteome</keyword>
<dbReference type="EMBL" id="MAYM02000128">
    <property type="protein sequence ID" value="RLN45843.1"/>
    <property type="molecule type" value="Genomic_DNA"/>
</dbReference>
<reference evidence="5 6" key="2">
    <citation type="submission" date="2018-07" db="EMBL/GenBank/DDBJ databases">
        <title>Genome sequencing of oomycete isolates from Chile give support for New Zealand origin for Phytophthora kernoviae and make available the first Nothophytophthora sp. genome.</title>
        <authorList>
            <person name="Studholme D.J."/>
            <person name="Sanfuentes E."/>
            <person name="Panda P."/>
            <person name="Hill R."/>
            <person name="Sambles C."/>
            <person name="Grant M."/>
            <person name="Williams N.M."/>
            <person name="Mcdougal R.L."/>
        </authorList>
    </citation>
    <scope>NUCLEOTIDE SEQUENCE [LARGE SCALE GENOMIC DNA]</scope>
    <source>
        <strain evidence="3">Chile2</strain>
        <strain evidence="4">Chile4</strain>
    </source>
</reference>
<dbReference type="STRING" id="325452.A0A3R7KR56"/>
<dbReference type="Proteomes" id="UP000285624">
    <property type="component" value="Unassembled WGS sequence"/>
</dbReference>
<sequence>MKRQELRHFAKGPAVLKSFEMEELDALLEGVCARATDIQHAQDPESEMRLLLTPVLKKYVLKIDRLPNCHVLDTPEGDKGEMIEMVVELWSFEAVIYVDGQPFTARRSARLNENDLVPGITGHKIQVLESSLKNSLQEELKLVNNQFEYWNEVALRENELVVDTAEPDHVLTLPDLYESADVAKYTDGIQSVLYHRIPIERENAPEHSDVEMLMRLIDATGGDDTAFVFNCQMGKRRATTAMVIGRLIIQRHTLNLENLPTPAEDNESQGKFGNFAVIRELQERLENGKEAKRWVDATIDACASICNIRTIIHEYHDLSNLEAKPAKRSYYLHHAMSFLERYFYLIIFGEYMIENHKLQLEHAGEEPVPDANEGLTTESSQPSFSKWLQQHPSLFRLLDDLGGVRYKSDKVLATCVLKMDHFFGIARIPFELTTNVPNYRRVGDEPIFGTAQCLEQGVVDVIEHLRNEFDRAIWINLREEAVVYVSGRPFCVRRQDDLMVNVEYPGIEVDEITAIERQVKSELQTKVKNDNGLFMYWYEPREMVNDEMMEHVNPQTDVKTLTEVYEDATQHTGFDLRYARIPVSDETAPEEKDLDDMVRLLLPAFMNELDLQPSDKVVSNDQLKKKTAVICNCQMGRGRTTTALVCVYMLRVVLEDIASSQHASSSGKANLLKEILGTRATGRRRQSTAITAEFVVIRKLLKTLDNGSDCKLLVDYAIDQCEHMQNLRDCISQCRDLAVDRDLPSSKRDFFMLRAVNYLERYFYLVCFASYLLEERAHFFQRSLFVTWMNERYGSELYELLDNLCFEEEIGAETHVSSMRWRWRRKRKLVSRLE</sequence>
<evidence type="ECO:0008006" key="7">
    <source>
        <dbReference type="Google" id="ProtNLM"/>
    </source>
</evidence>
<organism evidence="4 5">
    <name type="scientific">Phytophthora kernoviae</name>
    <dbReference type="NCBI Taxonomy" id="325452"/>
    <lineage>
        <taxon>Eukaryota</taxon>
        <taxon>Sar</taxon>
        <taxon>Stramenopiles</taxon>
        <taxon>Oomycota</taxon>
        <taxon>Peronosporomycetes</taxon>
        <taxon>Peronosporales</taxon>
        <taxon>Peronosporaceae</taxon>
        <taxon>Phytophthora</taxon>
    </lineage>
</organism>
<evidence type="ECO:0000313" key="2">
    <source>
        <dbReference type="EMBL" id="KAG2507384.1"/>
    </source>
</evidence>
<evidence type="ECO:0000313" key="1">
    <source>
        <dbReference type="EMBL" id="KAG2506182.1"/>
    </source>
</evidence>
<protein>
    <recommendedName>
        <fullName evidence="7">Tyrosine specific protein phosphatases domain-containing protein</fullName>
    </recommendedName>
</protein>
<evidence type="ECO:0000313" key="5">
    <source>
        <dbReference type="Proteomes" id="UP000285624"/>
    </source>
</evidence>
<dbReference type="InterPro" id="IPR050561">
    <property type="entry name" value="PTP"/>
</dbReference>
<dbReference type="CDD" id="cd14496">
    <property type="entry name" value="PTP_paladin"/>
    <property type="match status" value="1"/>
</dbReference>
<dbReference type="EMBL" id="MBDN02000330">
    <property type="protein sequence ID" value="RLN76298.1"/>
    <property type="molecule type" value="Genomic_DNA"/>
</dbReference>
<evidence type="ECO:0000313" key="3">
    <source>
        <dbReference type="EMBL" id="RLN45843.1"/>
    </source>
</evidence>
<evidence type="ECO:0000313" key="6">
    <source>
        <dbReference type="Proteomes" id="UP000285883"/>
    </source>
</evidence>
<dbReference type="Pfam" id="PF14566">
    <property type="entry name" value="PTPlike_phytase"/>
    <property type="match status" value="2"/>
</dbReference>
<evidence type="ECO:0000313" key="4">
    <source>
        <dbReference type="EMBL" id="RLN76298.1"/>
    </source>
</evidence>
<dbReference type="PANTHER" id="PTHR23339">
    <property type="entry name" value="TYROSINE SPECIFIC PROTEIN PHOSPHATASE AND DUAL SPECIFICITY PROTEIN PHOSPHATASE"/>
    <property type="match status" value="1"/>
</dbReference>
<dbReference type="Proteomes" id="UP000285883">
    <property type="component" value="Unassembled WGS sequence"/>
</dbReference>
<accession>A0A3R7KR56</accession>
<dbReference type="Gene3D" id="3.90.190.10">
    <property type="entry name" value="Protein tyrosine phosphatase superfamily"/>
    <property type="match status" value="2"/>
</dbReference>
<reference evidence="1" key="3">
    <citation type="submission" date="2020-06" db="EMBL/GenBank/DDBJ databases">
        <authorList>
            <person name="Studholme D.J."/>
        </authorList>
    </citation>
    <scope>NUCLEOTIDE SEQUENCE</scope>
    <source>
        <strain evidence="1">NZFS 2646</strain>
        <strain evidence="2">NZFS 3630</strain>
    </source>
</reference>
<dbReference type="Proteomes" id="UP000792063">
    <property type="component" value="Unassembled WGS sequence"/>
</dbReference>
<dbReference type="SUPFAM" id="SSF52799">
    <property type="entry name" value="(Phosphotyrosine protein) phosphatases II"/>
    <property type="match status" value="2"/>
</dbReference>
<comment type="caution">
    <text evidence="4">The sequence shown here is derived from an EMBL/GenBank/DDBJ whole genome shotgun (WGS) entry which is preliminary data.</text>
</comment>
<dbReference type="EMBL" id="JPWU03000755">
    <property type="protein sequence ID" value="KAG2507384.1"/>
    <property type="molecule type" value="Genomic_DNA"/>
</dbReference>
<proteinExistence type="predicted"/>
<dbReference type="EMBL" id="JPWV03000696">
    <property type="protein sequence ID" value="KAG2506182.1"/>
    <property type="molecule type" value="Genomic_DNA"/>
</dbReference>
<name>A0A3R7KR56_9STRA</name>
<reference evidence="1" key="1">
    <citation type="journal article" date="2015" name="Genom Data">
        <title>Genome sequences of six Phytophthora species associated with forests in New Zealand.</title>
        <authorList>
            <person name="Studholme D.J."/>
            <person name="McDougal R.L."/>
            <person name="Sambles C."/>
            <person name="Hansen E."/>
            <person name="Hardy G."/>
            <person name="Grant M."/>
            <person name="Ganley R.J."/>
            <person name="Williams N.M."/>
        </authorList>
    </citation>
    <scope>NUCLEOTIDE SEQUENCE</scope>
    <source>
        <strain evidence="1">NZFS 2646</strain>
        <strain evidence="2">NZFS 3630</strain>
    </source>
</reference>
<dbReference type="Proteomes" id="UP000785171">
    <property type="component" value="Unassembled WGS sequence"/>
</dbReference>
<dbReference type="InterPro" id="IPR029021">
    <property type="entry name" value="Prot-tyrosine_phosphatase-like"/>
</dbReference>
<dbReference type="AlphaFoldDB" id="A0A3R7KR56"/>
<dbReference type="SMART" id="SM01301">
    <property type="entry name" value="PTPlike_phytase"/>
    <property type="match status" value="2"/>
</dbReference>
<gene>
    <name evidence="3" type="ORF">BBI17_007536</name>
    <name evidence="4" type="ORF">BBO99_00007672</name>
    <name evidence="1" type="ORF">JM16_008753</name>
    <name evidence="2" type="ORF">JM18_008990</name>
</gene>